<dbReference type="OrthoDB" id="5459182at2"/>
<dbReference type="Proteomes" id="UP000182983">
    <property type="component" value="Unassembled WGS sequence"/>
</dbReference>
<keyword evidence="2" id="KW-1185">Reference proteome</keyword>
<name>A0A1H6HE53_MAGFU</name>
<sequence length="74" mass="8092">MRTTKLTRVGNSTGLTLSRDVLAAANLDRGDEVTVNVCDGRIEIARADDSYNKAMDIGRSFAARYRRTMAALAK</sequence>
<proteinExistence type="predicted"/>
<dbReference type="InterPro" id="IPR037914">
    <property type="entry name" value="SpoVT-AbrB_sf"/>
</dbReference>
<dbReference type="AlphaFoldDB" id="A0A1H6HE53"/>
<gene>
    <name evidence="1" type="ORF">SAMN04244559_01200</name>
</gene>
<organism evidence="1 2">
    <name type="scientific">Magnetospirillum fulvum</name>
    <name type="common">Rhodospirillum fulvum</name>
    <dbReference type="NCBI Taxonomy" id="1082"/>
    <lineage>
        <taxon>Bacteria</taxon>
        <taxon>Pseudomonadati</taxon>
        <taxon>Pseudomonadota</taxon>
        <taxon>Alphaproteobacteria</taxon>
        <taxon>Rhodospirillales</taxon>
        <taxon>Rhodospirillaceae</taxon>
        <taxon>Magnetospirillum</taxon>
    </lineage>
</organism>
<evidence type="ECO:0000313" key="2">
    <source>
        <dbReference type="Proteomes" id="UP000182983"/>
    </source>
</evidence>
<dbReference type="RefSeq" id="WP_074766552.1">
    <property type="nucleotide sequence ID" value="NZ_FNWO01000004.1"/>
</dbReference>
<dbReference type="SUPFAM" id="SSF89447">
    <property type="entry name" value="AbrB/MazE/MraZ-like"/>
    <property type="match status" value="1"/>
</dbReference>
<dbReference type="EMBL" id="FNWO01000004">
    <property type="protein sequence ID" value="SEH32213.1"/>
    <property type="molecule type" value="Genomic_DNA"/>
</dbReference>
<dbReference type="Gene3D" id="2.10.260.10">
    <property type="match status" value="1"/>
</dbReference>
<accession>A0A1H6HE53</accession>
<evidence type="ECO:0000313" key="1">
    <source>
        <dbReference type="EMBL" id="SEH32213.1"/>
    </source>
</evidence>
<protein>
    <submittedName>
        <fullName evidence="1">Putative addiction module antidote</fullName>
    </submittedName>
</protein>
<reference evidence="2" key="1">
    <citation type="submission" date="2016-10" db="EMBL/GenBank/DDBJ databases">
        <authorList>
            <person name="Varghese N."/>
            <person name="Submissions S."/>
        </authorList>
    </citation>
    <scope>NUCLEOTIDE SEQUENCE [LARGE SCALE GENOMIC DNA]</scope>
    <source>
        <strain evidence="2">DSM 13234</strain>
    </source>
</reference>